<name>A0A9N9JLT3_9GLOM</name>
<evidence type="ECO:0000313" key="1">
    <source>
        <dbReference type="EMBL" id="CAG8782864.1"/>
    </source>
</evidence>
<dbReference type="Proteomes" id="UP000789396">
    <property type="component" value="Unassembled WGS sequence"/>
</dbReference>
<dbReference type="EMBL" id="CAJVPZ010054227">
    <property type="protein sequence ID" value="CAG8782864.1"/>
    <property type="molecule type" value="Genomic_DNA"/>
</dbReference>
<proteinExistence type="predicted"/>
<evidence type="ECO:0000313" key="2">
    <source>
        <dbReference type="Proteomes" id="UP000789396"/>
    </source>
</evidence>
<keyword evidence="2" id="KW-1185">Reference proteome</keyword>
<comment type="caution">
    <text evidence="1">The sequence shown here is derived from an EMBL/GenBank/DDBJ whole genome shotgun (WGS) entry which is preliminary data.</text>
</comment>
<sequence length="163" mass="18731">YMQAHSHAQNIYITSSDNLNQEFRTLQSNSYDAITQETFFSPQSDLNFDYTEFINNQDTTNINSIDNTSLLSYNNFLFPKNNRVAESFLSTGSLNSDDYYVHDQCNGMQLFYIDSIQNNSPAQNIHVISSEYFNNSNQNQQHHNDDNADAIIQETFLPSRAAI</sequence>
<dbReference type="AlphaFoldDB" id="A0A9N9JLT3"/>
<organism evidence="1 2">
    <name type="scientific">Racocetra fulgida</name>
    <dbReference type="NCBI Taxonomy" id="60492"/>
    <lineage>
        <taxon>Eukaryota</taxon>
        <taxon>Fungi</taxon>
        <taxon>Fungi incertae sedis</taxon>
        <taxon>Mucoromycota</taxon>
        <taxon>Glomeromycotina</taxon>
        <taxon>Glomeromycetes</taxon>
        <taxon>Diversisporales</taxon>
        <taxon>Gigasporaceae</taxon>
        <taxon>Racocetra</taxon>
    </lineage>
</organism>
<feature type="non-terminal residue" evidence="1">
    <location>
        <position position="163"/>
    </location>
</feature>
<reference evidence="1" key="1">
    <citation type="submission" date="2021-06" db="EMBL/GenBank/DDBJ databases">
        <authorList>
            <person name="Kallberg Y."/>
            <person name="Tangrot J."/>
            <person name="Rosling A."/>
        </authorList>
    </citation>
    <scope>NUCLEOTIDE SEQUENCE</scope>
    <source>
        <strain evidence="1">IN212</strain>
    </source>
</reference>
<feature type="non-terminal residue" evidence="1">
    <location>
        <position position="1"/>
    </location>
</feature>
<gene>
    <name evidence="1" type="ORF">RFULGI_LOCUS15980</name>
</gene>
<dbReference type="OrthoDB" id="10510061at2759"/>
<protein>
    <submittedName>
        <fullName evidence="1">9247_t:CDS:1</fullName>
    </submittedName>
</protein>
<accession>A0A9N9JLT3</accession>